<dbReference type="EnsemblPlants" id="TraesCS1A02G142000.1">
    <property type="protein sequence ID" value="TraesCS1A02G142000.1.cds1"/>
    <property type="gene ID" value="TraesCS1A02G142000"/>
</dbReference>
<dbReference type="Gramene" id="TraesLDM1A03G00068720.1">
    <property type="protein sequence ID" value="TraesLDM1A03G00068720.1.CDS1"/>
    <property type="gene ID" value="TraesLDM1A03G00068720"/>
</dbReference>
<dbReference type="Gramene" id="TraesMAC1D03G00465700.1">
    <property type="protein sequence ID" value="TraesMAC1D03G00465700.1.CDS1"/>
    <property type="gene ID" value="TraesMAC1D03G00465700"/>
</dbReference>
<dbReference type="Gramene" id="TraesCAD_scaffold_146292_01G000100.1">
    <property type="protein sequence ID" value="TraesCAD_scaffold_146292_01G000100.1"/>
    <property type="gene ID" value="TraesCAD_scaffold_146292_01G000100"/>
</dbReference>
<feature type="domain" description="Rubisco accumulation factor 1 helix turn helix" evidence="6">
    <location>
        <begin position="110"/>
        <end position="168"/>
    </location>
</feature>
<sequence>MLSVSHPHPAASTGPRHRKPLSTAHHRRRRCTYTIAALILPGGGGPRGSPPNGGKLILPGSGGGGGGRGGGGGGGMLPRTPPPTAPPGQLYQPFHPPPNPLPETYRNLDLTERLAVLRDRMGRWYEYAPLISSLSREGFTPASIEEATGMSGVEQNRLVVASQVRDSLISDDFPDDLLHYFDSYGGPDLLYELRFLNARQRIVATKHTIERRLESKGVRELARSMKDFPQRRGDEGWDAFDRHSAGDCLAYARFRLSREAIANEDRIPELERSLDVVETESARARVELEIERAIKKAAGEEVEELEAEIDARPAVPVVRLMYGEISEASIVLLLPVVKETDGVKAVDLAPRRSQTDADLGIVEVDKGWARWAVLPGWAPVMAVADEAVVIELADGRVLPWRSAENERVLVVADRKRKEVVDEGIYVLEKGGKLVVERGKKLLEEGISQAAAEVVTVVRPPKDEEDIIVGDEWD</sequence>
<dbReference type="Gramene" id="TraesPARA_EIv1.0_0262400.1">
    <property type="protein sequence ID" value="TraesPARA_EIv1.0_0262400.1.CDS1"/>
    <property type="gene ID" value="TraesPARA_EIv1.0_0262400"/>
</dbReference>
<dbReference type="Gramene" id="TraesROB_scaffold_011220_01G000300.1">
    <property type="protein sequence ID" value="TraesROB_scaffold_011220_01G000300.1"/>
    <property type="gene ID" value="TraesROB_scaffold_011220_01G000300"/>
</dbReference>
<reference evidence="7" key="1">
    <citation type="submission" date="2018-08" db="EMBL/GenBank/DDBJ databases">
        <authorList>
            <person name="Rossello M."/>
        </authorList>
    </citation>
    <scope>NUCLEOTIDE SEQUENCE [LARGE SCALE GENOMIC DNA]</scope>
    <source>
        <strain evidence="7">cv. Chinese Spring</strain>
    </source>
</reference>
<dbReference type="RefSeq" id="XP_044322972.1">
    <property type="nucleotide sequence ID" value="XM_044467037.1"/>
</dbReference>
<dbReference type="SMR" id="A0A3B5XYS0"/>
<dbReference type="Gramene" id="TraesCLE_scaffold_080740_01G000300.1">
    <property type="protein sequence ID" value="TraesCLE_scaffold_080740_01G000300.1"/>
    <property type="gene ID" value="TraesCLE_scaffold_080740_01G000300"/>
</dbReference>
<evidence type="ECO:0000256" key="2">
    <source>
        <dbReference type="SAM" id="Coils"/>
    </source>
</evidence>
<dbReference type="GO" id="GO:0110102">
    <property type="term" value="P:ribulose bisphosphate carboxylase complex assembly"/>
    <property type="evidence" value="ECO:0007669"/>
    <property type="project" value="UniProtKB-ARBA"/>
</dbReference>
<proteinExistence type="predicted"/>
<dbReference type="KEGG" id="taes:123044329"/>
<dbReference type="Gramene" id="TraesCS1A02G142000.1">
    <property type="protein sequence ID" value="TraesCS1A02G142000.1.cds1"/>
    <property type="gene ID" value="TraesCS1A02G142000"/>
</dbReference>
<dbReference type="Gramene" id="TraesKAR1D01G0141880.1">
    <property type="protein sequence ID" value="cds.TraesKAR1D01G0141880.1"/>
    <property type="gene ID" value="TraesKAR1D01G0141880"/>
</dbReference>
<dbReference type="Gramene" id="TraesNOR1D03G00473580.1">
    <property type="protein sequence ID" value="TraesNOR1D03G00473580.1.CDS1"/>
    <property type="gene ID" value="TraesNOR1D03G00473580"/>
</dbReference>
<accession>A0A3B5XYS0</accession>
<dbReference type="Pfam" id="PF18087">
    <property type="entry name" value="RuBisCo_chap_C"/>
    <property type="match status" value="1"/>
</dbReference>
<feature type="region of interest" description="Disordered" evidence="3">
    <location>
        <begin position="41"/>
        <end position="93"/>
    </location>
</feature>
<dbReference type="OMA" id="LWHEYAP"/>
<dbReference type="GeneID" id="123044329"/>
<evidence type="ECO:0000256" key="1">
    <source>
        <dbReference type="ARBA" id="ARBA00023186"/>
    </source>
</evidence>
<evidence type="ECO:0000256" key="3">
    <source>
        <dbReference type="SAM" id="MobiDB-lite"/>
    </source>
</evidence>
<dbReference type="Gramene" id="TraesJUL1A03G00068400.1">
    <property type="protein sequence ID" value="TraesJUL1A03G00068400.1.CDS1"/>
    <property type="gene ID" value="TraesJUL1A03G00068400"/>
</dbReference>
<reference evidence="7" key="2">
    <citation type="submission" date="2018-10" db="UniProtKB">
        <authorList>
            <consortium name="EnsemblPlants"/>
        </authorList>
    </citation>
    <scope>IDENTIFICATION</scope>
</reference>
<feature type="compositionally biased region" description="Basic residues" evidence="3">
    <location>
        <begin position="15"/>
        <end position="28"/>
    </location>
</feature>
<dbReference type="Gramene" id="TraesMAC1A03G00070210.1">
    <property type="protein sequence ID" value="TraesMAC1A03G00070210.1.CDS1"/>
    <property type="gene ID" value="TraesMAC1A03G00070210"/>
</dbReference>
<dbReference type="InterPro" id="IPR037494">
    <property type="entry name" value="RAF1"/>
</dbReference>
<dbReference type="Gramene" id="TraesJUL1D03G00469020.1">
    <property type="protein sequence ID" value="TraesJUL1D03G00469020.1.CDS1"/>
    <property type="gene ID" value="TraesJUL1D03G00469020"/>
</dbReference>
<organism evidence="7">
    <name type="scientific">Triticum aestivum</name>
    <name type="common">Wheat</name>
    <dbReference type="NCBI Taxonomy" id="4565"/>
    <lineage>
        <taxon>Eukaryota</taxon>
        <taxon>Viridiplantae</taxon>
        <taxon>Streptophyta</taxon>
        <taxon>Embryophyta</taxon>
        <taxon>Tracheophyta</taxon>
        <taxon>Spermatophyta</taxon>
        <taxon>Magnoliopsida</taxon>
        <taxon>Liliopsida</taxon>
        <taxon>Poales</taxon>
        <taxon>Poaceae</taxon>
        <taxon>BOP clade</taxon>
        <taxon>Pooideae</taxon>
        <taxon>Triticodae</taxon>
        <taxon>Triticeae</taxon>
        <taxon>Triticinae</taxon>
        <taxon>Triticum</taxon>
    </lineage>
</organism>
<dbReference type="Gramene" id="TraesSTA1A03G00069260.1">
    <property type="protein sequence ID" value="TraesSTA1A03G00069260.1.CDS1"/>
    <property type="gene ID" value="TraesSTA1A03G00069260"/>
</dbReference>
<dbReference type="AlphaFoldDB" id="A0A3B5XYS0"/>
<dbReference type="Gramene" id="TraesPARA_EIv1.0_0065930.1">
    <property type="protein sequence ID" value="TraesPARA_EIv1.0_0065930.1.CDS1"/>
    <property type="gene ID" value="TraesPARA_EIv1.0_0065930"/>
</dbReference>
<evidence type="ECO:0000259" key="4">
    <source>
        <dbReference type="Pfam" id="PF18087"/>
    </source>
</evidence>
<dbReference type="PANTHER" id="PTHR35299">
    <property type="entry name" value="RUBISCO ACCUMULATION FACTOR 1"/>
    <property type="match status" value="1"/>
</dbReference>
<protein>
    <recommendedName>
        <fullName evidence="9">Rubisco accumulation factor 1 C-terminal domain-containing protein</fullName>
    </recommendedName>
</protein>
<dbReference type="InterPro" id="IPR041358">
    <property type="entry name" value="Raf1_N"/>
</dbReference>
<dbReference type="Gramene" id="TraesARI1A03G00070640.1">
    <property type="protein sequence ID" value="TraesARI1A03G00070640.1.CDS1"/>
    <property type="gene ID" value="TraesARI1A03G00070640"/>
</dbReference>
<keyword evidence="8" id="KW-1185">Reference proteome</keyword>
<feature type="coiled-coil region" evidence="2">
    <location>
        <begin position="276"/>
        <end position="308"/>
    </location>
</feature>
<dbReference type="Pfam" id="PF18579">
    <property type="entry name" value="Raf1_HTH"/>
    <property type="match status" value="1"/>
</dbReference>
<dbReference type="Gramene" id="TraesSTA1D03G00464960.1">
    <property type="protein sequence ID" value="TraesSTA1D03G00464960.1.CDS1"/>
    <property type="gene ID" value="TraesSTA1D03G00464960"/>
</dbReference>
<evidence type="ECO:0008006" key="9">
    <source>
        <dbReference type="Google" id="ProtNLM"/>
    </source>
</evidence>
<evidence type="ECO:0000313" key="7">
    <source>
        <dbReference type="EnsemblPlants" id="TraesCS1A02G142000.1.cds1"/>
    </source>
</evidence>
<dbReference type="PANTHER" id="PTHR35299:SF3">
    <property type="entry name" value="RUBISCO ACCUMULATION FACTOR 1.2, CHLOROPLASTIC"/>
    <property type="match status" value="1"/>
</dbReference>
<dbReference type="Gramene" id="TraesLDM1D03G00468840.1">
    <property type="protein sequence ID" value="TraesLDM1D03G00468840.1.CDS1"/>
    <property type="gene ID" value="TraesLDM1D03G00468840"/>
</dbReference>
<dbReference type="Gramene" id="TraesNOR1A03G00069660.1">
    <property type="protein sequence ID" value="TraesNOR1A03G00069660.1.CDS1"/>
    <property type="gene ID" value="TraesNOR1A03G00069660"/>
</dbReference>
<dbReference type="InterPro" id="IPR040781">
    <property type="entry name" value="Raf1_HTH"/>
</dbReference>
<dbReference type="Gramene" id="TraesLAC1D03G00469740.1">
    <property type="protein sequence ID" value="TraesLAC1D03G00469740.1.CDS1"/>
    <property type="gene ID" value="TraesLAC1D03G00469740"/>
</dbReference>
<dbReference type="Gramene" id="TraesKAR1A01G0158530.1">
    <property type="protein sequence ID" value="cds.TraesKAR1A01G0158530.1"/>
    <property type="gene ID" value="TraesKAR1A01G0158530"/>
</dbReference>
<feature type="domain" description="Rubisco accumulation factor 1 C-terminal" evidence="4">
    <location>
        <begin position="315"/>
        <end position="461"/>
    </location>
</feature>
<evidence type="ECO:0000259" key="5">
    <source>
        <dbReference type="Pfam" id="PF18578"/>
    </source>
</evidence>
<evidence type="ECO:0000313" key="8">
    <source>
        <dbReference type="Proteomes" id="UP000019116"/>
    </source>
</evidence>
<feature type="domain" description="Rubisco accumulation factor 1 alpha-helical" evidence="5">
    <location>
        <begin position="185"/>
        <end position="289"/>
    </location>
</feature>
<name>A0A3B5XYS0_WHEAT</name>
<feature type="compositionally biased region" description="Gly residues" evidence="3">
    <location>
        <begin position="60"/>
        <end position="76"/>
    </location>
</feature>
<dbReference type="OrthoDB" id="2017169at2759"/>
<dbReference type="Gramene" id="TraesSYM1D03G00472630.1">
    <property type="protein sequence ID" value="TraesSYM1D03G00472630.1.CDS1"/>
    <property type="gene ID" value="TraesSYM1D03G00472630"/>
</dbReference>
<feature type="region of interest" description="Disordered" evidence="3">
    <location>
        <begin position="1"/>
        <end position="28"/>
    </location>
</feature>
<dbReference type="Gramene" id="TraesCS1A03G0380800.1">
    <property type="protein sequence ID" value="TraesCS1A03G0380800.1.CDS1"/>
    <property type="gene ID" value="TraesCS1A03G0380800"/>
</dbReference>
<dbReference type="Proteomes" id="UP000019116">
    <property type="component" value="Chromosome 1A"/>
</dbReference>
<dbReference type="STRING" id="4565.A0A3B5XYS0"/>
<dbReference type="Gramene" id="TraesJAG1D03G00465610.1">
    <property type="protein sequence ID" value="TraesJAG1D03G00465610.1.CDS1"/>
    <property type="gene ID" value="TraesJAG1D03G00465610"/>
</dbReference>
<dbReference type="Gramene" id="TraesLAC1A03G00071330.1">
    <property type="protein sequence ID" value="TraesLAC1A03G00071330.1.CDS1"/>
    <property type="gene ID" value="TraesLAC1A03G00071330"/>
</dbReference>
<evidence type="ECO:0000259" key="6">
    <source>
        <dbReference type="Pfam" id="PF18579"/>
    </source>
</evidence>
<keyword evidence="1" id="KW-0143">Chaperone</keyword>
<dbReference type="Gramene" id="TraesSYM1A03G00071560.1">
    <property type="protein sequence ID" value="TraesSYM1A03G00071560.1.CDS1"/>
    <property type="gene ID" value="TraesSYM1A03G00071560"/>
</dbReference>
<dbReference type="Gramene" id="TraesWEE_scaffold_020941_01G000300.1">
    <property type="protein sequence ID" value="TraesWEE_scaffold_020941_01G000300.1"/>
    <property type="gene ID" value="TraesWEE_scaffold_020941_01G000300"/>
</dbReference>
<dbReference type="Gramene" id="TraesARI1D03G00471670.1">
    <property type="protein sequence ID" value="TraesARI1D03G00471670.1.CDS1"/>
    <property type="gene ID" value="TraesARI1D03G00471670"/>
</dbReference>
<dbReference type="InterPro" id="IPR040858">
    <property type="entry name" value="Raf1_C"/>
</dbReference>
<keyword evidence="2" id="KW-0175">Coiled coil</keyword>
<dbReference type="Pfam" id="PF18578">
    <property type="entry name" value="Raf1_N"/>
    <property type="match status" value="1"/>
</dbReference>
<dbReference type="Gramene" id="TraesJAG1A03G00069060.1">
    <property type="protein sequence ID" value="TraesJAG1A03G00069060.1.CDS1"/>
    <property type="gene ID" value="TraesJAG1A03G00069060"/>
</dbReference>